<feature type="domain" description="GFO/IDH/MocA-like oxidoreductase" evidence="4">
    <location>
        <begin position="152"/>
        <end position="285"/>
    </location>
</feature>
<dbReference type="InterPro" id="IPR000683">
    <property type="entry name" value="Gfo/Idh/MocA-like_OxRdtase_N"/>
</dbReference>
<comment type="caution">
    <text evidence="5">The sequence shown here is derived from an EMBL/GenBank/DDBJ whole genome shotgun (WGS) entry which is preliminary data.</text>
</comment>
<dbReference type="OrthoDB" id="9792085at2"/>
<keyword evidence="6" id="KW-1185">Reference proteome</keyword>
<dbReference type="InterPro" id="IPR055170">
    <property type="entry name" value="GFO_IDH_MocA-like_dom"/>
</dbReference>
<name>A0A2A9EK78_9MICO</name>
<keyword evidence="2" id="KW-0520">NAD</keyword>
<reference evidence="5 6" key="1">
    <citation type="submission" date="2017-10" db="EMBL/GenBank/DDBJ databases">
        <title>Sequencing the genomes of 1000 actinobacteria strains.</title>
        <authorList>
            <person name="Klenk H.-P."/>
        </authorList>
    </citation>
    <scope>NUCLEOTIDE SEQUENCE [LARGE SCALE GENOMIC DNA]</scope>
    <source>
        <strain evidence="5 6">DSM 21838</strain>
    </source>
</reference>
<dbReference type="Gene3D" id="3.30.360.10">
    <property type="entry name" value="Dihydrodipicolinate Reductase, domain 2"/>
    <property type="match status" value="1"/>
</dbReference>
<dbReference type="InterPro" id="IPR036291">
    <property type="entry name" value="NAD(P)-bd_dom_sf"/>
</dbReference>
<dbReference type="GO" id="GO:0016491">
    <property type="term" value="F:oxidoreductase activity"/>
    <property type="evidence" value="ECO:0007669"/>
    <property type="project" value="UniProtKB-KW"/>
</dbReference>
<dbReference type="InterPro" id="IPR050463">
    <property type="entry name" value="Gfo/Idh/MocA_oxidrdct_glycsds"/>
</dbReference>
<organism evidence="5 6">
    <name type="scientific">Georgenia soli</name>
    <dbReference type="NCBI Taxonomy" id="638953"/>
    <lineage>
        <taxon>Bacteria</taxon>
        <taxon>Bacillati</taxon>
        <taxon>Actinomycetota</taxon>
        <taxon>Actinomycetes</taxon>
        <taxon>Micrococcales</taxon>
        <taxon>Bogoriellaceae</taxon>
        <taxon>Georgenia</taxon>
    </lineage>
</organism>
<dbReference type="Proteomes" id="UP000222106">
    <property type="component" value="Unassembled WGS sequence"/>
</dbReference>
<accession>A0A2A9EK78</accession>
<dbReference type="AlphaFoldDB" id="A0A2A9EK78"/>
<evidence type="ECO:0000259" key="3">
    <source>
        <dbReference type="Pfam" id="PF01408"/>
    </source>
</evidence>
<keyword evidence="1" id="KW-0560">Oxidoreductase</keyword>
<sequence>MTDRTSSPTGSAPLPRSAPLRVSLLSGVRHAADYLRVLGADPRVELVVVAEEPDAPGWVRADSRRVAERAGAGYTEDVPGALDPTVTDLVVVCSEPTRHARLAVQALEAGVDVLVDKPVATSLADAEAVLAAAARTGRVCAVVNRTHTPALRRARGWIDAGHVGLPLHLDLEFFASGAHFATSVERPQLVVDTALSGGGEIMNFLGYCADAAHYLTGLRTREVHAMAGALFSPAHSDAGVEDTAVVTLGLERGVTATVTLGRVPHAPGGTPTTSSVRVLGSHGHAVADDDVPAVSRFDGSGRATLAADAGQVAVSAYVGHVVDALLTGAQPDYTVAHARDAMAVIDAAYRSLATGDVVTLP</sequence>
<evidence type="ECO:0000256" key="2">
    <source>
        <dbReference type="ARBA" id="ARBA00023027"/>
    </source>
</evidence>
<evidence type="ECO:0000313" key="6">
    <source>
        <dbReference type="Proteomes" id="UP000222106"/>
    </source>
</evidence>
<dbReference type="SUPFAM" id="SSF51735">
    <property type="entry name" value="NAD(P)-binding Rossmann-fold domains"/>
    <property type="match status" value="1"/>
</dbReference>
<evidence type="ECO:0000313" key="5">
    <source>
        <dbReference type="EMBL" id="PFG38629.1"/>
    </source>
</evidence>
<protein>
    <submittedName>
        <fullName evidence="5">Putative dehydrogenase</fullName>
    </submittedName>
</protein>
<feature type="domain" description="Gfo/Idh/MocA-like oxidoreductase N-terminal" evidence="3">
    <location>
        <begin position="61"/>
        <end position="142"/>
    </location>
</feature>
<gene>
    <name evidence="5" type="ORF">ATJ97_1114</name>
</gene>
<dbReference type="RefSeq" id="WP_098482863.1">
    <property type="nucleotide sequence ID" value="NZ_PDJI01000004.1"/>
</dbReference>
<dbReference type="PANTHER" id="PTHR43818">
    <property type="entry name" value="BCDNA.GH03377"/>
    <property type="match status" value="1"/>
</dbReference>
<evidence type="ECO:0000256" key="1">
    <source>
        <dbReference type="ARBA" id="ARBA00023002"/>
    </source>
</evidence>
<dbReference type="GO" id="GO:0000166">
    <property type="term" value="F:nucleotide binding"/>
    <property type="evidence" value="ECO:0007669"/>
    <property type="project" value="InterPro"/>
</dbReference>
<proteinExistence type="predicted"/>
<dbReference type="SUPFAM" id="SSF55347">
    <property type="entry name" value="Glyceraldehyde-3-phosphate dehydrogenase-like, C-terminal domain"/>
    <property type="match status" value="1"/>
</dbReference>
<dbReference type="PANTHER" id="PTHR43818:SF11">
    <property type="entry name" value="BCDNA.GH03377"/>
    <property type="match status" value="1"/>
</dbReference>
<dbReference type="Pfam" id="PF22725">
    <property type="entry name" value="GFO_IDH_MocA_C3"/>
    <property type="match status" value="1"/>
</dbReference>
<dbReference type="EMBL" id="PDJI01000004">
    <property type="protein sequence ID" value="PFG38629.1"/>
    <property type="molecule type" value="Genomic_DNA"/>
</dbReference>
<evidence type="ECO:0000259" key="4">
    <source>
        <dbReference type="Pfam" id="PF22725"/>
    </source>
</evidence>
<dbReference type="Pfam" id="PF01408">
    <property type="entry name" value="GFO_IDH_MocA"/>
    <property type="match status" value="1"/>
</dbReference>
<dbReference type="Gene3D" id="3.40.50.720">
    <property type="entry name" value="NAD(P)-binding Rossmann-like Domain"/>
    <property type="match status" value="1"/>
</dbReference>